<proteinExistence type="predicted"/>
<name>A0A2T8IHQ2_9POAL</name>
<accession>A0A2T8IHQ2</accession>
<dbReference type="AlphaFoldDB" id="A0A2T8IHQ2"/>
<dbReference type="Gramene" id="PVH37210">
    <property type="protein sequence ID" value="PVH37210"/>
    <property type="gene ID" value="PAHAL_6G271600"/>
</dbReference>
<organism evidence="1">
    <name type="scientific">Panicum hallii</name>
    <dbReference type="NCBI Taxonomy" id="206008"/>
    <lineage>
        <taxon>Eukaryota</taxon>
        <taxon>Viridiplantae</taxon>
        <taxon>Streptophyta</taxon>
        <taxon>Embryophyta</taxon>
        <taxon>Tracheophyta</taxon>
        <taxon>Spermatophyta</taxon>
        <taxon>Magnoliopsida</taxon>
        <taxon>Liliopsida</taxon>
        <taxon>Poales</taxon>
        <taxon>Poaceae</taxon>
        <taxon>PACMAD clade</taxon>
        <taxon>Panicoideae</taxon>
        <taxon>Panicodae</taxon>
        <taxon>Paniceae</taxon>
        <taxon>Panicinae</taxon>
        <taxon>Panicum</taxon>
        <taxon>Panicum sect. Panicum</taxon>
    </lineage>
</organism>
<sequence length="96" mass="10380">MAVARSCPPPRLASSPLSLPHRQWLSGPVRRSRGLPRHRGHASLLACGEEKRRGRRETKVGYSFRKMAAGYLAGEVFTAALVCLAGSPPPAPSTYL</sequence>
<gene>
    <name evidence="1" type="ORF">PAHAL_6G271600</name>
</gene>
<dbReference type="EMBL" id="CM008051">
    <property type="protein sequence ID" value="PVH37210.1"/>
    <property type="molecule type" value="Genomic_DNA"/>
</dbReference>
<dbReference type="Proteomes" id="UP000243499">
    <property type="component" value="Chromosome 6"/>
</dbReference>
<protein>
    <submittedName>
        <fullName evidence="1">Uncharacterized protein</fullName>
    </submittedName>
</protein>
<evidence type="ECO:0000313" key="1">
    <source>
        <dbReference type="EMBL" id="PVH37210.1"/>
    </source>
</evidence>
<reference evidence="1" key="1">
    <citation type="submission" date="2018-04" db="EMBL/GenBank/DDBJ databases">
        <title>WGS assembly of Panicum hallii.</title>
        <authorList>
            <person name="Lovell J."/>
            <person name="Jenkins J."/>
            <person name="Lowry D."/>
            <person name="Mamidi S."/>
            <person name="Sreedasyam A."/>
            <person name="Weng X."/>
            <person name="Barry K."/>
            <person name="Bonette J."/>
            <person name="Campitelli B."/>
            <person name="Daum C."/>
            <person name="Gordon S."/>
            <person name="Gould B."/>
            <person name="Lipzen A."/>
            <person name="Macqueen A."/>
            <person name="Palacio-Mejia J."/>
            <person name="Plott C."/>
            <person name="Shakirov E."/>
            <person name="Shu S."/>
            <person name="Yoshinaga Y."/>
            <person name="Zane M."/>
            <person name="Rokhsar D."/>
            <person name="Grimwood J."/>
            <person name="Schmutz J."/>
            <person name="Juenger T."/>
        </authorList>
    </citation>
    <scope>NUCLEOTIDE SEQUENCE [LARGE SCALE GENOMIC DNA]</scope>
    <source>
        <strain evidence="1">FIL2</strain>
    </source>
</reference>